<feature type="region of interest" description="Disordered" evidence="2">
    <location>
        <begin position="502"/>
        <end position="524"/>
    </location>
</feature>
<feature type="compositionally biased region" description="Basic residues" evidence="2">
    <location>
        <begin position="1"/>
        <end position="11"/>
    </location>
</feature>
<reference evidence="3" key="1">
    <citation type="submission" date="2021-02" db="EMBL/GenBank/DDBJ databases">
        <authorList>
            <person name="Nowell W R."/>
        </authorList>
    </citation>
    <scope>NUCLEOTIDE SEQUENCE</scope>
</reference>
<feature type="compositionally biased region" description="Low complexity" evidence="2">
    <location>
        <begin position="706"/>
        <end position="732"/>
    </location>
</feature>
<protein>
    <submittedName>
        <fullName evidence="3">Uncharacterized protein</fullName>
    </submittedName>
</protein>
<evidence type="ECO:0000313" key="4">
    <source>
        <dbReference type="Proteomes" id="UP000663834"/>
    </source>
</evidence>
<dbReference type="AlphaFoldDB" id="A0A816DWC1"/>
<feature type="repeat" description="ANK" evidence="1">
    <location>
        <begin position="125"/>
        <end position="157"/>
    </location>
</feature>
<feature type="region of interest" description="Disordered" evidence="2">
    <location>
        <begin position="1"/>
        <end position="42"/>
    </location>
</feature>
<feature type="compositionally biased region" description="Low complexity" evidence="2">
    <location>
        <begin position="513"/>
        <end position="524"/>
    </location>
</feature>
<dbReference type="SMART" id="SM00248">
    <property type="entry name" value="ANK"/>
    <property type="match status" value="3"/>
</dbReference>
<dbReference type="InterPro" id="IPR002110">
    <property type="entry name" value="Ankyrin_rpt"/>
</dbReference>
<dbReference type="InterPro" id="IPR036770">
    <property type="entry name" value="Ankyrin_rpt-contain_sf"/>
</dbReference>
<dbReference type="SUPFAM" id="SSF48403">
    <property type="entry name" value="Ankyrin repeat"/>
    <property type="match status" value="1"/>
</dbReference>
<dbReference type="EMBL" id="CAJNOW010015518">
    <property type="protein sequence ID" value="CAF1642235.1"/>
    <property type="molecule type" value="Genomic_DNA"/>
</dbReference>
<dbReference type="Gene3D" id="1.25.40.20">
    <property type="entry name" value="Ankyrin repeat-containing domain"/>
    <property type="match status" value="1"/>
</dbReference>
<evidence type="ECO:0000256" key="1">
    <source>
        <dbReference type="PROSITE-ProRule" id="PRU00023"/>
    </source>
</evidence>
<feature type="compositionally biased region" description="Acidic residues" evidence="2">
    <location>
        <begin position="552"/>
        <end position="577"/>
    </location>
</feature>
<dbReference type="PANTHER" id="PTHR24149:SF14">
    <property type="entry name" value="ANKYRIN REPEAT DOMAIN 12"/>
    <property type="match status" value="1"/>
</dbReference>
<feature type="compositionally biased region" description="Low complexity" evidence="2">
    <location>
        <begin position="306"/>
        <end position="316"/>
    </location>
</feature>
<feature type="compositionally biased region" description="Basic and acidic residues" evidence="2">
    <location>
        <begin position="476"/>
        <end position="489"/>
    </location>
</feature>
<feature type="region of interest" description="Disordered" evidence="2">
    <location>
        <begin position="287"/>
        <end position="383"/>
    </location>
</feature>
<dbReference type="Proteomes" id="UP000663834">
    <property type="component" value="Unassembled WGS sequence"/>
</dbReference>
<keyword evidence="1" id="KW-0040">ANK repeat</keyword>
<feature type="compositionally biased region" description="Polar residues" evidence="2">
    <location>
        <begin position="371"/>
        <end position="382"/>
    </location>
</feature>
<name>A0A816DWC1_9BILA</name>
<feature type="region of interest" description="Disordered" evidence="2">
    <location>
        <begin position="240"/>
        <end position="268"/>
    </location>
</feature>
<feature type="compositionally biased region" description="Basic and acidic residues" evidence="2">
    <location>
        <begin position="343"/>
        <end position="367"/>
    </location>
</feature>
<organism evidence="3 4">
    <name type="scientific">Rotaria magnacalcarata</name>
    <dbReference type="NCBI Taxonomy" id="392030"/>
    <lineage>
        <taxon>Eukaryota</taxon>
        <taxon>Metazoa</taxon>
        <taxon>Spiralia</taxon>
        <taxon>Gnathifera</taxon>
        <taxon>Rotifera</taxon>
        <taxon>Eurotatoria</taxon>
        <taxon>Bdelloidea</taxon>
        <taxon>Philodinida</taxon>
        <taxon>Philodinidae</taxon>
        <taxon>Rotaria</taxon>
    </lineage>
</organism>
<feature type="compositionally biased region" description="Polar residues" evidence="2">
    <location>
        <begin position="101"/>
        <end position="112"/>
    </location>
</feature>
<feature type="compositionally biased region" description="Polar residues" evidence="2">
    <location>
        <begin position="677"/>
        <end position="700"/>
    </location>
</feature>
<feature type="region of interest" description="Disordered" evidence="2">
    <location>
        <begin position="95"/>
        <end position="125"/>
    </location>
</feature>
<evidence type="ECO:0000313" key="3">
    <source>
        <dbReference type="EMBL" id="CAF1642235.1"/>
    </source>
</evidence>
<feature type="repeat" description="ANK" evidence="1">
    <location>
        <begin position="191"/>
        <end position="223"/>
    </location>
</feature>
<feature type="region of interest" description="Disordered" evidence="2">
    <location>
        <begin position="545"/>
        <end position="613"/>
    </location>
</feature>
<dbReference type="PROSITE" id="PS50088">
    <property type="entry name" value="ANK_REPEAT"/>
    <property type="match status" value="3"/>
</dbReference>
<feature type="compositionally biased region" description="Basic and acidic residues" evidence="2">
    <location>
        <begin position="650"/>
        <end position="676"/>
    </location>
</feature>
<feature type="compositionally biased region" description="Polar residues" evidence="2">
    <location>
        <begin position="317"/>
        <end position="331"/>
    </location>
</feature>
<sequence>MSTIGKKRRHPTTSSPNDSDEDNSEQLQNSASQLSNKRRGSVAADFAPHRLIFSERQQMAVLKQLTAGEESNPDFAPHRLIFSERQQMAVLKQLTAGEESNPGSQSPSSITPQPRPSKINRRNEHGETIVHIAARKGDIKQLRKVLKAGANVNEGDNAGWTPLHEAVTKNQFKAARLLLKSGANANAPGPEGQTPIVDAVLNNNTMMIELLLNYSADPSAVDSTRLNETMLSIIKGETSVLDSSDNENDDESISSLSSLTSDDDCEQDDKQNFHSTLVEKLDKNLSQRSKFAKIQRKPLGRFRPRSSQSSDSSSYSKPRTASGNNETSSGKNPYDFDSEEDNEMRKSTNETRDENKKKTVRKQESLKKRANSGSSIPSSESLNIKKRSKKIDLFKEQQKFQSTSDDEQLQIYRVPPLKIVLARAVLHKTSDIESLNLSNMDNNNLTVDTSSMPIIEHSKKLLSSMSSSIPVTSSENTEKSQNIKEHENEDEILKLNRHRNSSHISNLEQAKRIPSSLSQSQSPQSIISTLLDKVITEIETTNDQQLNSLPIIEDDQMEVDDDDDDDNDENEDDDDDDKERSTAKTSSSSSSSSSSKRDLKPTTRTLRSHARAKVNSLTLIQSSSNTYNNVRRVSSRRRALEKKSLLSANENEKKRKSLSERSKKDKDNTATNDDIHTSSYSDDQTTENTNTEKLSHTVASQHDDASSCSSTGAGDGSSTSSSMTNNKQSNTNPDIDTLPPNKRRLRERNAVISNTSLPSSLTNDASNNSNSTTITDNSLTETITTREIPINSIKQFLEIRQQIDKRHETMLHEFVLPKVPKDFSDTTMAKKSYLIAPPSSSYSITTPASIGIKRLTSPLDLDTHLADVFTKQEDERYKMKLRHQVERDKLILSHEQEVLRLYGNATRSSVNQDTPLSYCSLLKDNEVYNNPSISLPEKFISNDCTNTELGKRGKHRWNGRSFIKWLEDSNLKYKRLSCELNERQRLEVDTLYSIQRMVWLKHLPKESANLSSSSSGRTSCLLTERYLPKVEINLNFWTNWETSPF</sequence>
<evidence type="ECO:0000256" key="2">
    <source>
        <dbReference type="SAM" id="MobiDB-lite"/>
    </source>
</evidence>
<proteinExistence type="predicted"/>
<dbReference type="OrthoDB" id="5806726at2759"/>
<feature type="repeat" description="ANK" evidence="1">
    <location>
        <begin position="158"/>
        <end position="190"/>
    </location>
</feature>
<dbReference type="Pfam" id="PF12796">
    <property type="entry name" value="Ank_2"/>
    <property type="match status" value="1"/>
</dbReference>
<feature type="compositionally biased region" description="Polar residues" evidence="2">
    <location>
        <begin position="26"/>
        <end position="35"/>
    </location>
</feature>
<accession>A0A816DWC1</accession>
<dbReference type="PANTHER" id="PTHR24149">
    <property type="entry name" value="ANKYRIN REPEAT DOMAIN-CONTAINING PROTEIN 12"/>
    <property type="match status" value="1"/>
</dbReference>
<dbReference type="GO" id="GO:0005654">
    <property type="term" value="C:nucleoplasm"/>
    <property type="evidence" value="ECO:0007669"/>
    <property type="project" value="TreeGrafter"/>
</dbReference>
<feature type="compositionally biased region" description="Basic residues" evidence="2">
    <location>
        <begin position="290"/>
        <end position="304"/>
    </location>
</feature>
<feature type="region of interest" description="Disordered" evidence="2">
    <location>
        <begin position="467"/>
        <end position="489"/>
    </location>
</feature>
<gene>
    <name evidence="3" type="ORF">KQP761_LOCUS28274</name>
</gene>
<comment type="caution">
    <text evidence="3">The sequence shown here is derived from an EMBL/GenBank/DDBJ whole genome shotgun (WGS) entry which is preliminary data.</text>
</comment>
<feature type="region of interest" description="Disordered" evidence="2">
    <location>
        <begin position="626"/>
        <end position="775"/>
    </location>
</feature>
<feature type="compositionally biased region" description="Low complexity" evidence="2">
    <location>
        <begin position="759"/>
        <end position="775"/>
    </location>
</feature>
<dbReference type="InterPro" id="IPR053210">
    <property type="entry name" value="ANKRD12"/>
</dbReference>
<dbReference type="PROSITE" id="PS50297">
    <property type="entry name" value="ANK_REP_REGION"/>
    <property type="match status" value="3"/>
</dbReference>